<feature type="compositionally biased region" description="Basic residues" evidence="1">
    <location>
        <begin position="201"/>
        <end position="212"/>
    </location>
</feature>
<dbReference type="Proteomes" id="UP001362999">
    <property type="component" value="Unassembled WGS sequence"/>
</dbReference>
<name>A0AAW0C489_9AGAR</name>
<dbReference type="AlphaFoldDB" id="A0AAW0C489"/>
<dbReference type="EMBL" id="JAWWNJ010000023">
    <property type="protein sequence ID" value="KAK7033365.1"/>
    <property type="molecule type" value="Genomic_DNA"/>
</dbReference>
<evidence type="ECO:0000313" key="3">
    <source>
        <dbReference type="Proteomes" id="UP001362999"/>
    </source>
</evidence>
<feature type="compositionally biased region" description="Basic and acidic residues" evidence="1">
    <location>
        <begin position="95"/>
        <end position="112"/>
    </location>
</feature>
<sequence>MNKISRADHERTFRRNAEVENGMLRMESWDGVDEVQTSKSTTHTRAREIPRPSWCEMEHVEVWEASDGGWLPRKDSSNARRWRFSWTLRRPRREKVVHPAHRDPRTCTDQERTQFPSTAQATPRTNKYFAVAVVSGAKCRSEKATCYSWCSRTAAQWRLAASTQVHTRDAAQQCEIVAVGSDGAGGRERASNEGAGEPTSKRRAVMRARRQKSGGGSGEAAGGRYMGAPSAEGPQDDEKYPFKETYGIDRREARKSRKNFQLSGSDAEICFEMIQIRYGPEKASTRGKPSFEENQTLWAKVPPRF</sequence>
<feature type="compositionally biased region" description="Basic and acidic residues" evidence="1">
    <location>
        <begin position="236"/>
        <end position="247"/>
    </location>
</feature>
<feature type="region of interest" description="Disordered" evidence="1">
    <location>
        <begin position="182"/>
        <end position="247"/>
    </location>
</feature>
<evidence type="ECO:0000313" key="2">
    <source>
        <dbReference type="EMBL" id="KAK7033365.1"/>
    </source>
</evidence>
<comment type="caution">
    <text evidence="2">The sequence shown here is derived from an EMBL/GenBank/DDBJ whole genome shotgun (WGS) entry which is preliminary data.</text>
</comment>
<organism evidence="2 3">
    <name type="scientific">Favolaschia claudopus</name>
    <dbReference type="NCBI Taxonomy" id="2862362"/>
    <lineage>
        <taxon>Eukaryota</taxon>
        <taxon>Fungi</taxon>
        <taxon>Dikarya</taxon>
        <taxon>Basidiomycota</taxon>
        <taxon>Agaricomycotina</taxon>
        <taxon>Agaricomycetes</taxon>
        <taxon>Agaricomycetidae</taxon>
        <taxon>Agaricales</taxon>
        <taxon>Marasmiineae</taxon>
        <taxon>Mycenaceae</taxon>
        <taxon>Favolaschia</taxon>
    </lineage>
</organism>
<evidence type="ECO:0000256" key="1">
    <source>
        <dbReference type="SAM" id="MobiDB-lite"/>
    </source>
</evidence>
<keyword evidence="3" id="KW-1185">Reference proteome</keyword>
<reference evidence="2 3" key="1">
    <citation type="journal article" date="2024" name="J Genomics">
        <title>Draft genome sequencing and assembly of Favolaschia claudopus CIRM-BRFM 2984 isolated from oak limbs.</title>
        <authorList>
            <person name="Navarro D."/>
            <person name="Drula E."/>
            <person name="Chaduli D."/>
            <person name="Cazenave R."/>
            <person name="Ahrendt S."/>
            <person name="Wang J."/>
            <person name="Lipzen A."/>
            <person name="Daum C."/>
            <person name="Barry K."/>
            <person name="Grigoriev I.V."/>
            <person name="Favel A."/>
            <person name="Rosso M.N."/>
            <person name="Martin F."/>
        </authorList>
    </citation>
    <scope>NUCLEOTIDE SEQUENCE [LARGE SCALE GENOMIC DNA]</scope>
    <source>
        <strain evidence="2 3">CIRM-BRFM 2984</strain>
    </source>
</reference>
<gene>
    <name evidence="2" type="ORF">R3P38DRAFT_2773780</name>
</gene>
<feature type="compositionally biased region" description="Gly residues" evidence="1">
    <location>
        <begin position="213"/>
        <end position="225"/>
    </location>
</feature>
<proteinExistence type="predicted"/>
<accession>A0AAW0C489</accession>
<protein>
    <submittedName>
        <fullName evidence="2">Uncharacterized protein</fullName>
    </submittedName>
</protein>
<feature type="region of interest" description="Disordered" evidence="1">
    <location>
        <begin position="95"/>
        <end position="120"/>
    </location>
</feature>